<reference evidence="2 3" key="1">
    <citation type="journal article" date="2023" name="Plants (Basel)">
        <title>Bridging the Gap: Combining Genomics and Transcriptomics Approaches to Understand Stylosanthes scabra, an Orphan Legume from the Brazilian Caatinga.</title>
        <authorList>
            <person name="Ferreira-Neto J.R.C."/>
            <person name="da Silva M.D."/>
            <person name="Binneck E."/>
            <person name="de Melo N.F."/>
            <person name="da Silva R.H."/>
            <person name="de Melo A.L.T.M."/>
            <person name="Pandolfi V."/>
            <person name="Bustamante F.O."/>
            <person name="Brasileiro-Vidal A.C."/>
            <person name="Benko-Iseppon A.M."/>
        </authorList>
    </citation>
    <scope>NUCLEOTIDE SEQUENCE [LARGE SCALE GENOMIC DNA]</scope>
    <source>
        <tissue evidence="2">Leaves</tissue>
    </source>
</reference>
<dbReference type="EMBL" id="JASCZI010272918">
    <property type="protein sequence ID" value="MED6223814.1"/>
    <property type="molecule type" value="Genomic_DNA"/>
</dbReference>
<proteinExistence type="predicted"/>
<feature type="region of interest" description="Disordered" evidence="1">
    <location>
        <begin position="154"/>
        <end position="175"/>
    </location>
</feature>
<dbReference type="Proteomes" id="UP001341840">
    <property type="component" value="Unassembled WGS sequence"/>
</dbReference>
<organism evidence="2 3">
    <name type="scientific">Stylosanthes scabra</name>
    <dbReference type="NCBI Taxonomy" id="79078"/>
    <lineage>
        <taxon>Eukaryota</taxon>
        <taxon>Viridiplantae</taxon>
        <taxon>Streptophyta</taxon>
        <taxon>Embryophyta</taxon>
        <taxon>Tracheophyta</taxon>
        <taxon>Spermatophyta</taxon>
        <taxon>Magnoliopsida</taxon>
        <taxon>eudicotyledons</taxon>
        <taxon>Gunneridae</taxon>
        <taxon>Pentapetalae</taxon>
        <taxon>rosids</taxon>
        <taxon>fabids</taxon>
        <taxon>Fabales</taxon>
        <taxon>Fabaceae</taxon>
        <taxon>Papilionoideae</taxon>
        <taxon>50 kb inversion clade</taxon>
        <taxon>dalbergioids sensu lato</taxon>
        <taxon>Dalbergieae</taxon>
        <taxon>Pterocarpus clade</taxon>
        <taxon>Stylosanthes</taxon>
    </lineage>
</organism>
<comment type="caution">
    <text evidence="2">The sequence shown here is derived from an EMBL/GenBank/DDBJ whole genome shotgun (WGS) entry which is preliminary data.</text>
</comment>
<sequence>MACRSSEIVVTVYPNGGPREGLDGVEFHSPDQVVFMMWLIENARGSEEDDTEEHAPTRANTHHYDGLQISCCDARQVMLLQGFLAQQRRAFQAMFASHRRILSDQMMQLYIQLLETRTTTPRLGASHSEPVGDPQMLADPVDDVPLEQIREECEFGEEDPGDTDGGSSGSSEDEFVSETPIGTWFLLPAPLPVLDISSMDSHFHTLNLDATEEEWLTYIGDGDDKYDLDSGIELRSANRCPWTIRVFYRVNLGYWEVRKFITSPHTSHASRMSIDHHAQLDNNVIAGYIMHIIKKNSAVRIEVLRGQFRRATISVHRTERQSPFRKGSLRRTRSSLTRFSGHSHRASRLISIASHLSLLIGRTCMANIYGAKLLMAIAQDGNSNSFPLGFAIVKSEST</sequence>
<accession>A0ABU6ZPC2</accession>
<keyword evidence="3" id="KW-1185">Reference proteome</keyword>
<evidence type="ECO:0000256" key="1">
    <source>
        <dbReference type="SAM" id="MobiDB-lite"/>
    </source>
</evidence>
<gene>
    <name evidence="2" type="ORF">PIB30_077830</name>
</gene>
<name>A0ABU6ZPC2_9FABA</name>
<protein>
    <submittedName>
        <fullName evidence="2">Uncharacterized protein</fullName>
    </submittedName>
</protein>
<evidence type="ECO:0000313" key="3">
    <source>
        <dbReference type="Proteomes" id="UP001341840"/>
    </source>
</evidence>
<evidence type="ECO:0000313" key="2">
    <source>
        <dbReference type="EMBL" id="MED6223814.1"/>
    </source>
</evidence>